<sequence>MFYQVKVFNKQGKLKKIISSQSLNIRHWKDFFSMGAENSANFNGYGAIKKQMKTEVFYDPIYTDEY</sequence>
<name>A0A7T0G482_9BACT</name>
<dbReference type="AlphaFoldDB" id="A0A7T0G482"/>
<reference evidence="2" key="1">
    <citation type="submission" date="2020-02" db="EMBL/GenBank/DDBJ databases">
        <title>Genomic and physiological characterization of two novel Nitrospinaceae genera.</title>
        <authorList>
            <person name="Mueller A.J."/>
            <person name="Jung M.-Y."/>
            <person name="Strachan C.R."/>
            <person name="Herbold C.W."/>
            <person name="Kirkegaard R.H."/>
            <person name="Daims H."/>
        </authorList>
    </citation>
    <scope>NUCLEOTIDE SEQUENCE [LARGE SCALE GENOMIC DNA]</scope>
</reference>
<organism evidence="1 2">
    <name type="scientific">Candidatus Nitrohelix vancouverensis</name>
    <dbReference type="NCBI Taxonomy" id="2705534"/>
    <lineage>
        <taxon>Bacteria</taxon>
        <taxon>Pseudomonadati</taxon>
        <taxon>Nitrospinota/Tectimicrobiota group</taxon>
        <taxon>Nitrospinota</taxon>
        <taxon>Nitrospinia</taxon>
        <taxon>Nitrospinales</taxon>
        <taxon>Nitrospinaceae</taxon>
        <taxon>Candidatus Nitrohelix</taxon>
    </lineage>
</organism>
<evidence type="ECO:0000313" key="1">
    <source>
        <dbReference type="EMBL" id="QPJ66200.1"/>
    </source>
</evidence>
<dbReference type="EMBL" id="CP048620">
    <property type="protein sequence ID" value="QPJ66200.1"/>
    <property type="molecule type" value="Genomic_DNA"/>
</dbReference>
<accession>A0A7T0G482</accession>
<protein>
    <submittedName>
        <fullName evidence="1">Uncharacterized protein</fullName>
    </submittedName>
</protein>
<evidence type="ECO:0000313" key="2">
    <source>
        <dbReference type="Proteomes" id="UP000594464"/>
    </source>
</evidence>
<dbReference type="KEGG" id="nva:G3M78_12665"/>
<gene>
    <name evidence="1" type="ORF">G3M78_12665</name>
</gene>
<dbReference type="Proteomes" id="UP000594464">
    <property type="component" value="Chromosome"/>
</dbReference>
<proteinExistence type="predicted"/>